<keyword evidence="2" id="KW-1185">Reference proteome</keyword>
<dbReference type="Proteomes" id="UP001565242">
    <property type="component" value="Unassembled WGS sequence"/>
</dbReference>
<proteinExistence type="predicted"/>
<organism evidence="1 2">
    <name type="scientific">Lactococcus muris</name>
    <dbReference type="NCBI Taxonomy" id="2941330"/>
    <lineage>
        <taxon>Bacteria</taxon>
        <taxon>Bacillati</taxon>
        <taxon>Bacillota</taxon>
        <taxon>Bacilli</taxon>
        <taxon>Lactobacillales</taxon>
        <taxon>Streptococcaceae</taxon>
        <taxon>Lactococcus</taxon>
    </lineage>
</organism>
<sequence>MSAGCIRPDGVTDVEDDFRQVFEKASFGSPESSQFIRTQDYVQVGLNGLDTDSYVVSNAPIIKVLSPEKKLLWLMHVARETLQKSTKRPKRLCVPTKLKSSIPQSVTQSFP</sequence>
<evidence type="ECO:0000313" key="2">
    <source>
        <dbReference type="Proteomes" id="UP001565242"/>
    </source>
</evidence>
<gene>
    <name evidence="1" type="ORF">AALM99_04595</name>
</gene>
<dbReference type="EMBL" id="JBCLSQ010000008">
    <property type="protein sequence ID" value="MEY8537718.1"/>
    <property type="molecule type" value="Genomic_DNA"/>
</dbReference>
<evidence type="ECO:0000313" key="1">
    <source>
        <dbReference type="EMBL" id="MEY8537718.1"/>
    </source>
</evidence>
<reference evidence="1 2" key="1">
    <citation type="submission" date="2024-03" db="EMBL/GenBank/DDBJ databases">
        <title>Mouse gut bacterial collection (mGBC) of GemPharmatech.</title>
        <authorList>
            <person name="He Y."/>
            <person name="Dong L."/>
            <person name="Wu D."/>
            <person name="Gao X."/>
            <person name="Lin Z."/>
        </authorList>
    </citation>
    <scope>NUCLEOTIDE SEQUENCE [LARGE SCALE GENOMIC DNA]</scope>
    <source>
        <strain evidence="1 2">20-218</strain>
    </source>
</reference>
<dbReference type="RefSeq" id="WP_369918012.1">
    <property type="nucleotide sequence ID" value="NZ_JBCLSQ010000008.1"/>
</dbReference>
<comment type="caution">
    <text evidence="1">The sequence shown here is derived from an EMBL/GenBank/DDBJ whole genome shotgun (WGS) entry which is preliminary data.</text>
</comment>
<name>A0ABV4D9T2_9LACT</name>
<accession>A0ABV4D9T2</accession>
<protein>
    <submittedName>
        <fullName evidence="1">Uncharacterized protein</fullName>
    </submittedName>
</protein>